<organism evidence="2">
    <name type="scientific">Spumella elongata</name>
    <dbReference type="NCBI Taxonomy" id="89044"/>
    <lineage>
        <taxon>Eukaryota</taxon>
        <taxon>Sar</taxon>
        <taxon>Stramenopiles</taxon>
        <taxon>Ochrophyta</taxon>
        <taxon>Chrysophyceae</taxon>
        <taxon>Chromulinales</taxon>
        <taxon>Chromulinaceae</taxon>
        <taxon>Spumella</taxon>
    </lineage>
</organism>
<proteinExistence type="predicted"/>
<feature type="compositionally biased region" description="Basic and acidic residues" evidence="1">
    <location>
        <begin position="120"/>
        <end position="129"/>
    </location>
</feature>
<feature type="region of interest" description="Disordered" evidence="1">
    <location>
        <begin position="108"/>
        <end position="129"/>
    </location>
</feature>
<evidence type="ECO:0000256" key="1">
    <source>
        <dbReference type="SAM" id="MobiDB-lite"/>
    </source>
</evidence>
<accession>A0A7S3MGY7</accession>
<protein>
    <submittedName>
        <fullName evidence="2">Uncharacterized protein</fullName>
    </submittedName>
</protein>
<evidence type="ECO:0000313" key="2">
    <source>
        <dbReference type="EMBL" id="CAE0299347.1"/>
    </source>
</evidence>
<sequence length="129" mass="14068">MLRELHTSPVVSKQHCASLPIGAVMELFKNMHCRPSDHQALSPPAILNASPAMMSTTTSTPTMITGVMPPPPPWSDPVPPCTPCRARSCEAESWSSVMLPPWWKRLRSSEAEAESSDMAATRREKQAGS</sequence>
<dbReference type="AlphaFoldDB" id="A0A7S3MGY7"/>
<reference evidence="2" key="1">
    <citation type="submission" date="2021-01" db="EMBL/GenBank/DDBJ databases">
        <authorList>
            <person name="Corre E."/>
            <person name="Pelletier E."/>
            <person name="Niang G."/>
            <person name="Scheremetjew M."/>
            <person name="Finn R."/>
            <person name="Kale V."/>
            <person name="Holt S."/>
            <person name="Cochrane G."/>
            <person name="Meng A."/>
            <person name="Brown T."/>
            <person name="Cohen L."/>
        </authorList>
    </citation>
    <scope>NUCLEOTIDE SEQUENCE</scope>
    <source>
        <strain evidence="2">CCAP 955/1</strain>
    </source>
</reference>
<gene>
    <name evidence="2" type="ORF">SELO1098_LOCUS28201</name>
</gene>
<dbReference type="EMBL" id="HBIC01054850">
    <property type="protein sequence ID" value="CAE0299347.1"/>
    <property type="molecule type" value="Transcribed_RNA"/>
</dbReference>
<name>A0A7S3MGY7_9STRA</name>